<evidence type="ECO:0000313" key="3">
    <source>
        <dbReference type="Proteomes" id="UP000619079"/>
    </source>
</evidence>
<keyword evidence="3" id="KW-1185">Reference proteome</keyword>
<dbReference type="Gene3D" id="1.10.3990.20">
    <property type="entry name" value="protein bp1543"/>
    <property type="match status" value="1"/>
</dbReference>
<organism evidence="2 3">
    <name type="scientific">Sedimentitalea arenosa</name>
    <dbReference type="NCBI Taxonomy" id="2798803"/>
    <lineage>
        <taxon>Bacteria</taxon>
        <taxon>Pseudomonadati</taxon>
        <taxon>Pseudomonadota</taxon>
        <taxon>Alphaproteobacteria</taxon>
        <taxon>Rhodobacterales</taxon>
        <taxon>Paracoccaceae</taxon>
        <taxon>Sedimentitalea</taxon>
    </lineage>
</organism>
<protein>
    <submittedName>
        <fullName evidence="2">Ribbon-helix-helix domain-containing protein</fullName>
    </submittedName>
</protein>
<accession>A0A8J7J835</accession>
<evidence type="ECO:0000313" key="2">
    <source>
        <dbReference type="EMBL" id="MBJ6370733.1"/>
    </source>
</evidence>
<reference evidence="2" key="1">
    <citation type="submission" date="2020-12" db="EMBL/GenBank/DDBJ databases">
        <title>Sedimentitalea sp. nov., isolated from sand in Incheon.</title>
        <authorList>
            <person name="Kim W."/>
        </authorList>
    </citation>
    <scope>NUCLEOTIDE SEQUENCE</scope>
    <source>
        <strain evidence="2">CAU 1593</strain>
    </source>
</reference>
<sequence length="78" mass="8769">MSQRPTKRSLTLRGHRTSVSLEDDFWNAFRRIAESDGIAINALAARIDEERGTDIGLASAIRLFVLHRYQAGSVPETR</sequence>
<proteinExistence type="predicted"/>
<dbReference type="Pfam" id="PF13467">
    <property type="entry name" value="RHH_4"/>
    <property type="match status" value="1"/>
</dbReference>
<evidence type="ECO:0000259" key="1">
    <source>
        <dbReference type="Pfam" id="PF13467"/>
    </source>
</evidence>
<dbReference type="InterPro" id="IPR038268">
    <property type="entry name" value="RHH_sf"/>
</dbReference>
<feature type="domain" description="Ribbon-helix-helix" evidence="1">
    <location>
        <begin position="5"/>
        <end position="68"/>
    </location>
</feature>
<dbReference type="RefSeq" id="WP_199023505.1">
    <property type="nucleotide sequence ID" value="NZ_JAELVR010000002.1"/>
</dbReference>
<dbReference type="AlphaFoldDB" id="A0A8J7J835"/>
<dbReference type="EMBL" id="JAELVR010000002">
    <property type="protein sequence ID" value="MBJ6370733.1"/>
    <property type="molecule type" value="Genomic_DNA"/>
</dbReference>
<name>A0A8J7J835_9RHOB</name>
<comment type="caution">
    <text evidence="2">The sequence shown here is derived from an EMBL/GenBank/DDBJ whole genome shotgun (WGS) entry which is preliminary data.</text>
</comment>
<dbReference type="InterPro" id="IPR027373">
    <property type="entry name" value="RHH_dom"/>
</dbReference>
<gene>
    <name evidence="2" type="ORF">JF290_04275</name>
</gene>
<dbReference type="Proteomes" id="UP000619079">
    <property type="component" value="Unassembled WGS sequence"/>
</dbReference>